<protein>
    <submittedName>
        <fullName evidence="2">Uncharacterized protein</fullName>
    </submittedName>
</protein>
<dbReference type="AlphaFoldDB" id="A0ABD1WUB4"/>
<comment type="caution">
    <text evidence="2">The sequence shown here is derived from an EMBL/GenBank/DDBJ whole genome shotgun (WGS) entry which is preliminary data.</text>
</comment>
<dbReference type="EMBL" id="JBFOLJ010000002">
    <property type="protein sequence ID" value="KAL2553045.1"/>
    <property type="molecule type" value="Genomic_DNA"/>
</dbReference>
<accession>A0ABD1WUB4</accession>
<sequence>MGLRNPDTAPHIEQTRNKSSEERSQYSKQSLQPKAMQLPLYSDLEATTPDSYRRRTLGLRMRRYNSSESIESLFSYQFLQMITLARQTQSTALEHDNQSIDGDGAARLVQLTSTRTTPSGSRRWRRVFSDTESDGFDSFYGENESNVSFRRYRHFPGEDDTISYTTYGGDSDASIDENLHFKV</sequence>
<keyword evidence="3" id="KW-1185">Reference proteome</keyword>
<organism evidence="2 3">
    <name type="scientific">Forsythia ovata</name>
    <dbReference type="NCBI Taxonomy" id="205694"/>
    <lineage>
        <taxon>Eukaryota</taxon>
        <taxon>Viridiplantae</taxon>
        <taxon>Streptophyta</taxon>
        <taxon>Embryophyta</taxon>
        <taxon>Tracheophyta</taxon>
        <taxon>Spermatophyta</taxon>
        <taxon>Magnoliopsida</taxon>
        <taxon>eudicotyledons</taxon>
        <taxon>Gunneridae</taxon>
        <taxon>Pentapetalae</taxon>
        <taxon>asterids</taxon>
        <taxon>lamiids</taxon>
        <taxon>Lamiales</taxon>
        <taxon>Oleaceae</taxon>
        <taxon>Forsythieae</taxon>
        <taxon>Forsythia</taxon>
    </lineage>
</organism>
<dbReference type="Proteomes" id="UP001604277">
    <property type="component" value="Unassembled WGS sequence"/>
</dbReference>
<evidence type="ECO:0000313" key="2">
    <source>
        <dbReference type="EMBL" id="KAL2553045.1"/>
    </source>
</evidence>
<proteinExistence type="predicted"/>
<gene>
    <name evidence="2" type="ORF">Fot_06664</name>
</gene>
<name>A0ABD1WUB4_9LAMI</name>
<feature type="region of interest" description="Disordered" evidence="1">
    <location>
        <begin position="1"/>
        <end position="47"/>
    </location>
</feature>
<reference evidence="3" key="1">
    <citation type="submission" date="2024-07" db="EMBL/GenBank/DDBJ databases">
        <title>Two chromosome-level genome assemblies of Korean endemic species Abeliophyllum distichum and Forsythia ovata (Oleaceae).</title>
        <authorList>
            <person name="Jang H."/>
        </authorList>
    </citation>
    <scope>NUCLEOTIDE SEQUENCE [LARGE SCALE GENOMIC DNA]</scope>
</reference>
<evidence type="ECO:0000256" key="1">
    <source>
        <dbReference type="SAM" id="MobiDB-lite"/>
    </source>
</evidence>
<evidence type="ECO:0000313" key="3">
    <source>
        <dbReference type="Proteomes" id="UP001604277"/>
    </source>
</evidence>
<feature type="compositionally biased region" description="Basic and acidic residues" evidence="1">
    <location>
        <begin position="13"/>
        <end position="25"/>
    </location>
</feature>